<dbReference type="Pfam" id="PF00768">
    <property type="entry name" value="Peptidase_S11"/>
    <property type="match status" value="1"/>
</dbReference>
<evidence type="ECO:0000256" key="13">
    <source>
        <dbReference type="RuleBase" id="RU004016"/>
    </source>
</evidence>
<dbReference type="InterPro" id="IPR037167">
    <property type="entry name" value="Peptidase_S11_C_sf"/>
</dbReference>
<evidence type="ECO:0000256" key="1">
    <source>
        <dbReference type="ARBA" id="ARBA00003217"/>
    </source>
</evidence>
<evidence type="ECO:0000256" key="8">
    <source>
        <dbReference type="ARBA" id="ARBA00022801"/>
    </source>
</evidence>
<evidence type="ECO:0000256" key="9">
    <source>
        <dbReference type="ARBA" id="ARBA00022960"/>
    </source>
</evidence>
<evidence type="ECO:0000256" key="15">
    <source>
        <dbReference type="SAM" id="SignalP"/>
    </source>
</evidence>
<keyword evidence="7 15" id="KW-0732">Signal</keyword>
<evidence type="ECO:0000313" key="18">
    <source>
        <dbReference type="Proteomes" id="UP000617355"/>
    </source>
</evidence>
<keyword evidence="8" id="KW-0378">Hydrolase</keyword>
<sequence length="406" mass="42995">MPSCRVFATLLAVLLLAALPARAFETGATGAIVYDVTTDTILLDKNADVPLPPASMSKLMTVNMLFEALRDGRVTMDTRFGVSARAQAMGGSTMFLNTSDRPTVEELIKGIVVNSGNDACVVVAEGLAGTEEAFAAMMTERARALGMTNSSFANASGWPDPRQRMSMRDLAIIATRLITEFPEYYPYFAMTEYPFDGRAPDNRFNRNPLLNLGIGADGLKTGHTSEAGYGLVGSALQGQRRIVFAITGLDSEQARASEAEGIVNWAFRQFAMKNPARAGDRVAEVPVFLGAEETVGLVPQTDLEFLMPVTANSALSAEITWTAPLQAPISKGDVVAQMKIERPGLAPIEVPLLAENSVAKAGFLPRFKAAAGKALALAQEMTTGAPPAPSPAPAPADETPGNALTN</sequence>
<evidence type="ECO:0000256" key="12">
    <source>
        <dbReference type="ARBA" id="ARBA00034000"/>
    </source>
</evidence>
<keyword evidence="6" id="KW-0645">Protease</keyword>
<name>A0ABQ1QTD6_9RHOB</name>
<evidence type="ECO:0000256" key="7">
    <source>
        <dbReference type="ARBA" id="ARBA00022729"/>
    </source>
</evidence>
<evidence type="ECO:0000259" key="16">
    <source>
        <dbReference type="SMART" id="SM00936"/>
    </source>
</evidence>
<dbReference type="InterPro" id="IPR001967">
    <property type="entry name" value="Peptidase_S11_N"/>
</dbReference>
<dbReference type="PANTHER" id="PTHR21581">
    <property type="entry name" value="D-ALANYL-D-ALANINE CARBOXYPEPTIDASE"/>
    <property type="match status" value="1"/>
</dbReference>
<dbReference type="SUPFAM" id="SSF56601">
    <property type="entry name" value="beta-lactamase/transpeptidase-like"/>
    <property type="match status" value="1"/>
</dbReference>
<comment type="caution">
    <text evidence="17">The sequence shown here is derived from an EMBL/GenBank/DDBJ whole genome shotgun (WGS) entry which is preliminary data.</text>
</comment>
<feature type="region of interest" description="Disordered" evidence="14">
    <location>
        <begin position="380"/>
        <end position="406"/>
    </location>
</feature>
<evidence type="ECO:0000256" key="14">
    <source>
        <dbReference type="SAM" id="MobiDB-lite"/>
    </source>
</evidence>
<dbReference type="EC" id="3.4.16.4" evidence="4"/>
<accession>A0ABQ1QTD6</accession>
<keyword evidence="9" id="KW-0133">Cell shape</keyword>
<feature type="domain" description="Peptidase S11 D-Ala-D-Ala carboxypeptidase A C-terminal" evidence="16">
    <location>
        <begin position="270"/>
        <end position="360"/>
    </location>
</feature>
<dbReference type="InterPro" id="IPR018044">
    <property type="entry name" value="Peptidase_S11"/>
</dbReference>
<organism evidence="17 18">
    <name type="scientific">Sinisalibacter lacisalsi</name>
    <dbReference type="NCBI Taxonomy" id="1526570"/>
    <lineage>
        <taxon>Bacteria</taxon>
        <taxon>Pseudomonadati</taxon>
        <taxon>Pseudomonadota</taxon>
        <taxon>Alphaproteobacteria</taxon>
        <taxon>Rhodobacterales</taxon>
        <taxon>Roseobacteraceae</taxon>
        <taxon>Sinisalibacter</taxon>
    </lineage>
</organism>
<dbReference type="RefSeq" id="WP_188529585.1">
    <property type="nucleotide sequence ID" value="NZ_BMGI01000006.1"/>
</dbReference>
<evidence type="ECO:0000256" key="6">
    <source>
        <dbReference type="ARBA" id="ARBA00022670"/>
    </source>
</evidence>
<evidence type="ECO:0000256" key="10">
    <source>
        <dbReference type="ARBA" id="ARBA00022984"/>
    </source>
</evidence>
<dbReference type="InterPro" id="IPR015956">
    <property type="entry name" value="Peniciliin-bd_prot_C_sf"/>
</dbReference>
<feature type="signal peptide" evidence="15">
    <location>
        <begin position="1"/>
        <end position="23"/>
    </location>
</feature>
<evidence type="ECO:0000256" key="5">
    <source>
        <dbReference type="ARBA" id="ARBA00022645"/>
    </source>
</evidence>
<evidence type="ECO:0000313" key="17">
    <source>
        <dbReference type="EMBL" id="GGD45311.1"/>
    </source>
</evidence>
<evidence type="ECO:0000256" key="2">
    <source>
        <dbReference type="ARBA" id="ARBA00004752"/>
    </source>
</evidence>
<proteinExistence type="inferred from homology"/>
<evidence type="ECO:0000256" key="11">
    <source>
        <dbReference type="ARBA" id="ARBA00023316"/>
    </source>
</evidence>
<comment type="similarity">
    <text evidence="3 13">Belongs to the peptidase S11 family.</text>
</comment>
<evidence type="ECO:0000256" key="3">
    <source>
        <dbReference type="ARBA" id="ARBA00007164"/>
    </source>
</evidence>
<keyword evidence="18" id="KW-1185">Reference proteome</keyword>
<dbReference type="PANTHER" id="PTHR21581:SF6">
    <property type="entry name" value="TRAFFICKING PROTEIN PARTICLE COMPLEX SUBUNIT 12"/>
    <property type="match status" value="1"/>
</dbReference>
<dbReference type="Pfam" id="PF07943">
    <property type="entry name" value="PBP5_C"/>
    <property type="match status" value="1"/>
</dbReference>
<dbReference type="PRINTS" id="PR00725">
    <property type="entry name" value="DADACBPTASE1"/>
</dbReference>
<keyword evidence="5 17" id="KW-0121">Carboxypeptidase</keyword>
<keyword evidence="11" id="KW-0961">Cell wall biogenesis/degradation</keyword>
<gene>
    <name evidence="17" type="ORF">GCM10011358_31280</name>
</gene>
<dbReference type="Proteomes" id="UP000617355">
    <property type="component" value="Unassembled WGS sequence"/>
</dbReference>
<comment type="catalytic activity">
    <reaction evidence="12">
        <text>Preferential cleavage: (Ac)2-L-Lys-D-Ala-|-D-Ala. Also transpeptidation of peptidyl-alanyl moieties that are N-acyl substituents of D-alanine.</text>
        <dbReference type="EC" id="3.4.16.4"/>
    </reaction>
</comment>
<dbReference type="InterPro" id="IPR012338">
    <property type="entry name" value="Beta-lactam/transpept-like"/>
</dbReference>
<reference evidence="18" key="1">
    <citation type="journal article" date="2019" name="Int. J. Syst. Evol. Microbiol.">
        <title>The Global Catalogue of Microorganisms (GCM) 10K type strain sequencing project: providing services to taxonomists for standard genome sequencing and annotation.</title>
        <authorList>
            <consortium name="The Broad Institute Genomics Platform"/>
            <consortium name="The Broad Institute Genome Sequencing Center for Infectious Disease"/>
            <person name="Wu L."/>
            <person name="Ma J."/>
        </authorList>
    </citation>
    <scope>NUCLEOTIDE SEQUENCE [LARGE SCALE GENOMIC DNA]</scope>
    <source>
        <strain evidence="18">CGMCC 1.12922</strain>
    </source>
</reference>
<dbReference type="Gene3D" id="3.40.710.10">
    <property type="entry name" value="DD-peptidase/beta-lactamase superfamily"/>
    <property type="match status" value="1"/>
</dbReference>
<evidence type="ECO:0000256" key="4">
    <source>
        <dbReference type="ARBA" id="ARBA00012448"/>
    </source>
</evidence>
<dbReference type="EMBL" id="BMGI01000006">
    <property type="protein sequence ID" value="GGD45311.1"/>
    <property type="molecule type" value="Genomic_DNA"/>
</dbReference>
<keyword evidence="10" id="KW-0573">Peptidoglycan synthesis</keyword>
<dbReference type="SMART" id="SM00936">
    <property type="entry name" value="PBP5_C"/>
    <property type="match status" value="1"/>
</dbReference>
<comment type="pathway">
    <text evidence="2">Cell wall biogenesis; peptidoglycan biosynthesis.</text>
</comment>
<feature type="chain" id="PRO_5047440058" description="serine-type D-Ala-D-Ala carboxypeptidase" evidence="15">
    <location>
        <begin position="24"/>
        <end position="406"/>
    </location>
</feature>
<dbReference type="SUPFAM" id="SSF69189">
    <property type="entry name" value="Penicillin-binding protein associated domain"/>
    <property type="match status" value="1"/>
</dbReference>
<dbReference type="InterPro" id="IPR012907">
    <property type="entry name" value="Peptidase_S11_C"/>
</dbReference>
<dbReference type="GO" id="GO:0004180">
    <property type="term" value="F:carboxypeptidase activity"/>
    <property type="evidence" value="ECO:0007669"/>
    <property type="project" value="UniProtKB-KW"/>
</dbReference>
<dbReference type="Gene3D" id="2.60.410.10">
    <property type="entry name" value="D-Ala-D-Ala carboxypeptidase, C-terminal domain"/>
    <property type="match status" value="1"/>
</dbReference>
<comment type="function">
    <text evidence="1">Removes C-terminal D-alanyl residues from sugar-peptide cell wall precursors.</text>
</comment>
<protein>
    <recommendedName>
        <fullName evidence="4">serine-type D-Ala-D-Ala carboxypeptidase</fullName>
        <ecNumber evidence="4">3.4.16.4</ecNumber>
    </recommendedName>
</protein>